<organism evidence="2 3">
    <name type="scientific">Hylemonella gracilis ATCC 19624</name>
    <dbReference type="NCBI Taxonomy" id="887062"/>
    <lineage>
        <taxon>Bacteria</taxon>
        <taxon>Pseudomonadati</taxon>
        <taxon>Pseudomonadota</taxon>
        <taxon>Betaproteobacteria</taxon>
        <taxon>Burkholderiales</taxon>
        <taxon>Comamonadaceae</taxon>
        <taxon>Hylemonella</taxon>
    </lineage>
</organism>
<name>F3KTV5_9BURK</name>
<dbReference type="Proteomes" id="UP000016368">
    <property type="component" value="Unassembled WGS sequence"/>
</dbReference>
<dbReference type="AlphaFoldDB" id="F3KTV5"/>
<protein>
    <submittedName>
        <fullName evidence="2">Uncharacterized protein</fullName>
    </submittedName>
</protein>
<sequence length="63" mass="6970">MMDQSREPLPEHRFDLQELLRELAEQASRGTSGCSRDESLAPPMPDQGPAFGATRAVQDNGRD</sequence>
<gene>
    <name evidence="2" type="ORF">HGR_09433</name>
</gene>
<dbReference type="STRING" id="887062.HGR_09433"/>
<keyword evidence="3" id="KW-1185">Reference proteome</keyword>
<evidence type="ECO:0000313" key="3">
    <source>
        <dbReference type="Proteomes" id="UP000016368"/>
    </source>
</evidence>
<comment type="caution">
    <text evidence="2">The sequence shown here is derived from an EMBL/GenBank/DDBJ whole genome shotgun (WGS) entry which is preliminary data.</text>
</comment>
<evidence type="ECO:0000256" key="1">
    <source>
        <dbReference type="SAM" id="MobiDB-lite"/>
    </source>
</evidence>
<reference evidence="2 3" key="1">
    <citation type="journal article" date="2011" name="EMBO J.">
        <title>Structural diversity of bacterial flagellar motors.</title>
        <authorList>
            <person name="Chen S."/>
            <person name="Beeby M."/>
            <person name="Murphy G.E."/>
            <person name="Leadbetter J.R."/>
            <person name="Hendrixson D.R."/>
            <person name="Briegel A."/>
            <person name="Li Z."/>
            <person name="Shi J."/>
            <person name="Tocheva E.I."/>
            <person name="Muller A."/>
            <person name="Dobro M.J."/>
            <person name="Jensen G.J."/>
        </authorList>
    </citation>
    <scope>NUCLEOTIDE SEQUENCE [LARGE SCALE GENOMIC DNA]</scope>
    <source>
        <strain evidence="2 3">ATCC 19624</strain>
    </source>
</reference>
<dbReference type="EMBL" id="AEGR01000057">
    <property type="protein sequence ID" value="EGI76783.1"/>
    <property type="molecule type" value="Genomic_DNA"/>
</dbReference>
<feature type="region of interest" description="Disordered" evidence="1">
    <location>
        <begin position="24"/>
        <end position="63"/>
    </location>
</feature>
<accession>F3KTV5</accession>
<evidence type="ECO:0000313" key="2">
    <source>
        <dbReference type="EMBL" id="EGI76783.1"/>
    </source>
</evidence>
<proteinExistence type="predicted"/>